<protein>
    <submittedName>
        <fullName evidence="1">Uncharacterized protein</fullName>
    </submittedName>
</protein>
<sequence length="162" mass="17527">MVAIVELEDAPSSPIPGDDIEITVTTSSEEDFIADLNVESATSLKGTELPIYARLEKNGHPINSPNLTVTAHISFFCDDASFGGLCPRFVPLLDDGSGNPDLTANDGIYSGSTLSFFLSWWRTGSISSHCVCFLQTSTRGRKKCSGNLNNTRKFHENFTSSS</sequence>
<dbReference type="EMBL" id="CAXLJM020000077">
    <property type="protein sequence ID" value="CAL8129450.1"/>
    <property type="molecule type" value="Genomic_DNA"/>
</dbReference>
<keyword evidence="2" id="KW-1185">Reference proteome</keyword>
<name>A0ABP1RK77_9HEXA</name>
<dbReference type="NCBIfam" id="NF041940">
    <property type="entry name" value="choice_anch_X"/>
    <property type="match status" value="1"/>
</dbReference>
<evidence type="ECO:0000313" key="1">
    <source>
        <dbReference type="EMBL" id="CAL8129450.1"/>
    </source>
</evidence>
<proteinExistence type="predicted"/>
<comment type="caution">
    <text evidence="1">The sequence shown here is derived from an EMBL/GenBank/DDBJ whole genome shotgun (WGS) entry which is preliminary data.</text>
</comment>
<gene>
    <name evidence="1" type="ORF">ODALV1_LOCUS23182</name>
</gene>
<dbReference type="Proteomes" id="UP001642540">
    <property type="component" value="Unassembled WGS sequence"/>
</dbReference>
<reference evidence="1 2" key="1">
    <citation type="submission" date="2024-08" db="EMBL/GenBank/DDBJ databases">
        <authorList>
            <person name="Cucini C."/>
            <person name="Frati F."/>
        </authorList>
    </citation>
    <scope>NUCLEOTIDE SEQUENCE [LARGE SCALE GENOMIC DNA]</scope>
</reference>
<evidence type="ECO:0000313" key="2">
    <source>
        <dbReference type="Proteomes" id="UP001642540"/>
    </source>
</evidence>
<organism evidence="1 2">
    <name type="scientific">Orchesella dallaii</name>
    <dbReference type="NCBI Taxonomy" id="48710"/>
    <lineage>
        <taxon>Eukaryota</taxon>
        <taxon>Metazoa</taxon>
        <taxon>Ecdysozoa</taxon>
        <taxon>Arthropoda</taxon>
        <taxon>Hexapoda</taxon>
        <taxon>Collembola</taxon>
        <taxon>Entomobryomorpha</taxon>
        <taxon>Entomobryoidea</taxon>
        <taxon>Orchesellidae</taxon>
        <taxon>Orchesellinae</taxon>
        <taxon>Orchesella</taxon>
    </lineage>
</organism>
<accession>A0ABP1RK77</accession>